<reference evidence="2 3" key="1">
    <citation type="submission" date="2023-09" db="EMBL/GenBank/DDBJ databases">
        <authorList>
            <person name="Wang M."/>
        </authorList>
    </citation>
    <scope>NUCLEOTIDE SEQUENCE [LARGE SCALE GENOMIC DNA]</scope>
    <source>
        <strain evidence="2">GT-2023</strain>
        <tissue evidence="2">Liver</tissue>
    </source>
</reference>
<keyword evidence="3" id="KW-1185">Reference proteome</keyword>
<evidence type="ECO:0000259" key="1">
    <source>
        <dbReference type="Pfam" id="PF18078"/>
    </source>
</evidence>
<gene>
    <name evidence="2" type="ORF">QQF64_036433</name>
</gene>
<proteinExistence type="predicted"/>
<comment type="caution">
    <text evidence="2">The sequence shown here is derived from an EMBL/GenBank/DDBJ whole genome shotgun (WGS) entry which is preliminary data.</text>
</comment>
<accession>A0ABR3NIJ8</accession>
<dbReference type="Pfam" id="PF18078">
    <property type="entry name" value="Thioredoxin_11"/>
    <property type="match status" value="1"/>
</dbReference>
<evidence type="ECO:0000313" key="3">
    <source>
        <dbReference type="Proteomes" id="UP001558613"/>
    </source>
</evidence>
<dbReference type="InterPro" id="IPR040581">
    <property type="entry name" value="Thioredoxin_11"/>
</dbReference>
<sequence>MLSSLTKPLEGIQIVDSAHPNTIVVNPEFLPVFCLTFTSLKYEDLYLSALKEFLKTHRFKELGGEQNVVSVASVKKWFADDDIVERMRFNNNLFKS</sequence>
<dbReference type="Proteomes" id="UP001558613">
    <property type="component" value="Unassembled WGS sequence"/>
</dbReference>
<protein>
    <recommendedName>
        <fullName evidence="1">SNTX thioredoxin-like domain-containing protein</fullName>
    </recommendedName>
</protein>
<name>A0ABR3NIJ8_9TELE</name>
<organism evidence="2 3">
    <name type="scientific">Cirrhinus molitorella</name>
    <name type="common">mud carp</name>
    <dbReference type="NCBI Taxonomy" id="172907"/>
    <lineage>
        <taxon>Eukaryota</taxon>
        <taxon>Metazoa</taxon>
        <taxon>Chordata</taxon>
        <taxon>Craniata</taxon>
        <taxon>Vertebrata</taxon>
        <taxon>Euteleostomi</taxon>
        <taxon>Actinopterygii</taxon>
        <taxon>Neopterygii</taxon>
        <taxon>Teleostei</taxon>
        <taxon>Ostariophysi</taxon>
        <taxon>Cypriniformes</taxon>
        <taxon>Cyprinidae</taxon>
        <taxon>Labeoninae</taxon>
        <taxon>Labeonini</taxon>
        <taxon>Cirrhinus</taxon>
    </lineage>
</organism>
<evidence type="ECO:0000313" key="2">
    <source>
        <dbReference type="EMBL" id="KAL1276810.1"/>
    </source>
</evidence>
<dbReference type="EMBL" id="JAYMGO010000004">
    <property type="protein sequence ID" value="KAL1276810.1"/>
    <property type="molecule type" value="Genomic_DNA"/>
</dbReference>
<feature type="domain" description="SNTX thioredoxin-like" evidence="1">
    <location>
        <begin position="18"/>
        <end position="95"/>
    </location>
</feature>